<dbReference type="InterPro" id="IPR002781">
    <property type="entry name" value="TM_pro_TauE-like"/>
</dbReference>
<reference evidence="10" key="1">
    <citation type="submission" date="2020-05" db="EMBL/GenBank/DDBJ databases">
        <authorList>
            <person name="Chiriac C."/>
            <person name="Salcher M."/>
            <person name="Ghai R."/>
            <person name="Kavagutti S V."/>
        </authorList>
    </citation>
    <scope>NUCLEOTIDE SEQUENCE</scope>
</reference>
<feature type="transmembrane region" description="Helical" evidence="7">
    <location>
        <begin position="179"/>
        <end position="197"/>
    </location>
</feature>
<evidence type="ECO:0000256" key="4">
    <source>
        <dbReference type="ARBA" id="ARBA00022692"/>
    </source>
</evidence>
<evidence type="ECO:0000256" key="3">
    <source>
        <dbReference type="ARBA" id="ARBA00022475"/>
    </source>
</evidence>
<keyword evidence="3" id="KW-1003">Cell membrane</keyword>
<dbReference type="PANTHER" id="PTHR30269">
    <property type="entry name" value="TRANSMEMBRANE PROTEIN YFCA"/>
    <property type="match status" value="1"/>
</dbReference>
<feature type="transmembrane region" description="Helical" evidence="7">
    <location>
        <begin position="103"/>
        <end position="125"/>
    </location>
</feature>
<name>A0A6J7RKN8_9ZZZZ</name>
<evidence type="ECO:0000256" key="1">
    <source>
        <dbReference type="ARBA" id="ARBA00004651"/>
    </source>
</evidence>
<dbReference type="Pfam" id="PF01925">
    <property type="entry name" value="TauE"/>
    <property type="match status" value="1"/>
</dbReference>
<dbReference type="InterPro" id="IPR052017">
    <property type="entry name" value="TSUP"/>
</dbReference>
<dbReference type="EMBL" id="CAFBLT010000001">
    <property type="protein sequence ID" value="CAB4875773.1"/>
    <property type="molecule type" value="Genomic_DNA"/>
</dbReference>
<dbReference type="PANTHER" id="PTHR30269:SF0">
    <property type="entry name" value="MEMBRANE TRANSPORTER PROTEIN YFCA-RELATED"/>
    <property type="match status" value="1"/>
</dbReference>
<evidence type="ECO:0000256" key="5">
    <source>
        <dbReference type="ARBA" id="ARBA00022989"/>
    </source>
</evidence>
<evidence type="ECO:0000313" key="8">
    <source>
        <dbReference type="EMBL" id="CAB4816364.1"/>
    </source>
</evidence>
<keyword evidence="2" id="KW-0813">Transport</keyword>
<feature type="transmembrane region" description="Helical" evidence="7">
    <location>
        <begin position="33"/>
        <end position="57"/>
    </location>
</feature>
<evidence type="ECO:0000313" key="10">
    <source>
        <dbReference type="EMBL" id="CAB5029070.1"/>
    </source>
</evidence>
<feature type="transmembrane region" description="Helical" evidence="7">
    <location>
        <begin position="204"/>
        <end position="224"/>
    </location>
</feature>
<feature type="transmembrane region" description="Helical" evidence="7">
    <location>
        <begin position="230"/>
        <end position="249"/>
    </location>
</feature>
<gene>
    <name evidence="8" type="ORF">UFOPK3164_00090</name>
    <name evidence="9" type="ORF">UFOPK3427_01116</name>
    <name evidence="10" type="ORF">UFOPK4112_01454</name>
</gene>
<evidence type="ECO:0000256" key="6">
    <source>
        <dbReference type="ARBA" id="ARBA00023136"/>
    </source>
</evidence>
<dbReference type="EMBL" id="CAFABE010000002">
    <property type="protein sequence ID" value="CAB4816364.1"/>
    <property type="molecule type" value="Genomic_DNA"/>
</dbReference>
<feature type="transmembrane region" description="Helical" evidence="7">
    <location>
        <begin position="137"/>
        <end position="167"/>
    </location>
</feature>
<evidence type="ECO:0000313" key="9">
    <source>
        <dbReference type="EMBL" id="CAB4875773.1"/>
    </source>
</evidence>
<comment type="subcellular location">
    <subcellularLocation>
        <location evidence="1">Cell membrane</location>
        <topology evidence="1">Multi-pass membrane protein</topology>
    </subcellularLocation>
</comment>
<dbReference type="EMBL" id="CAFBPM010000016">
    <property type="protein sequence ID" value="CAB5029070.1"/>
    <property type="molecule type" value="Genomic_DNA"/>
</dbReference>
<evidence type="ECO:0000256" key="2">
    <source>
        <dbReference type="ARBA" id="ARBA00022448"/>
    </source>
</evidence>
<keyword evidence="5 7" id="KW-1133">Transmembrane helix</keyword>
<dbReference type="AlphaFoldDB" id="A0A6J7RKN8"/>
<protein>
    <submittedName>
        <fullName evidence="10">Unannotated protein</fullName>
    </submittedName>
</protein>
<organism evidence="10">
    <name type="scientific">freshwater metagenome</name>
    <dbReference type="NCBI Taxonomy" id="449393"/>
    <lineage>
        <taxon>unclassified sequences</taxon>
        <taxon>metagenomes</taxon>
        <taxon>ecological metagenomes</taxon>
    </lineage>
</organism>
<evidence type="ECO:0000256" key="7">
    <source>
        <dbReference type="SAM" id="Phobius"/>
    </source>
</evidence>
<accession>A0A6J7RKN8</accession>
<feature type="transmembrane region" description="Helical" evidence="7">
    <location>
        <begin position="77"/>
        <end position="97"/>
    </location>
</feature>
<keyword evidence="4 7" id="KW-0812">Transmembrane</keyword>
<dbReference type="GO" id="GO:0005886">
    <property type="term" value="C:plasma membrane"/>
    <property type="evidence" value="ECO:0007669"/>
    <property type="project" value="UniProtKB-SubCell"/>
</dbReference>
<keyword evidence="6 7" id="KW-0472">Membrane</keyword>
<sequence length="250" mass="25942">MTYPKALAFLAAGIAAGIFNAIAGGGTLITFPVLLAFGVPALSANITSSVGIVPSYVGGIHGFRSELKNQGRRIRRLIPAALLGSLCGALLLLTTPATQFRSVAPWLVAFATVLFGVQPLFIKFVSSLHDDHPTRKAFVQIGTFTVAIYGGYFGAGLGIMLLAILGLGLTETLIRINGLRAVLSIVICSLSATVFILHGSVFWLIALCLAVGTLIGGGAGAQLAKILPTLWLRIVVIAVGTVTTIGLFVT</sequence>
<proteinExistence type="predicted"/>